<evidence type="ECO:0000256" key="4">
    <source>
        <dbReference type="ARBA" id="ARBA00022723"/>
    </source>
</evidence>
<comment type="cofactor">
    <cofactor evidence="1 8">
        <name>heme</name>
        <dbReference type="ChEBI" id="CHEBI:30413"/>
    </cofactor>
</comment>
<feature type="signal peptide" evidence="9">
    <location>
        <begin position="1"/>
        <end position="24"/>
    </location>
</feature>
<evidence type="ECO:0000313" key="10">
    <source>
        <dbReference type="EMBL" id="KPI37536.1"/>
    </source>
</evidence>
<evidence type="ECO:0000313" key="11">
    <source>
        <dbReference type="Proteomes" id="UP000038010"/>
    </source>
</evidence>
<evidence type="ECO:0000256" key="9">
    <source>
        <dbReference type="SAM" id="SignalP"/>
    </source>
</evidence>
<dbReference type="AlphaFoldDB" id="A0A0N1NXT5"/>
<dbReference type="EMBL" id="LFJN01000023">
    <property type="protein sequence ID" value="KPI37536.1"/>
    <property type="molecule type" value="Genomic_DNA"/>
</dbReference>
<evidence type="ECO:0000256" key="1">
    <source>
        <dbReference type="ARBA" id="ARBA00001971"/>
    </source>
</evidence>
<comment type="pathway">
    <text evidence="2">Secondary metabolite biosynthesis.</text>
</comment>
<evidence type="ECO:0000256" key="7">
    <source>
        <dbReference type="ARBA" id="ARBA00023033"/>
    </source>
</evidence>
<protein>
    <submittedName>
        <fullName evidence="10">Monooxygenase AflN</fullName>
    </submittedName>
</protein>
<dbReference type="OrthoDB" id="10029320at2759"/>
<dbReference type="STRING" id="1664694.A0A0N1NXT5"/>
<keyword evidence="6 8" id="KW-0408">Iron</keyword>
<proteinExistence type="predicted"/>
<keyword evidence="3 8" id="KW-0349">Heme</keyword>
<dbReference type="GeneID" id="28736019"/>
<dbReference type="InterPro" id="IPR050121">
    <property type="entry name" value="Cytochrome_P450_monoxygenase"/>
</dbReference>
<keyword evidence="4 8" id="KW-0479">Metal-binding</keyword>
<dbReference type="PANTHER" id="PTHR24305:SF107">
    <property type="entry name" value="P450, PUTATIVE (EUROFUNG)-RELATED"/>
    <property type="match status" value="1"/>
</dbReference>
<feature type="binding site" description="axial binding residue" evidence="8">
    <location>
        <position position="474"/>
    </location>
    <ligand>
        <name>heme</name>
        <dbReference type="ChEBI" id="CHEBI:30413"/>
    </ligand>
    <ligandPart>
        <name>Fe</name>
        <dbReference type="ChEBI" id="CHEBI:18248"/>
    </ligandPart>
</feature>
<dbReference type="InterPro" id="IPR036396">
    <property type="entry name" value="Cyt_P450_sf"/>
</dbReference>
<evidence type="ECO:0000256" key="8">
    <source>
        <dbReference type="PIRSR" id="PIRSR602401-1"/>
    </source>
</evidence>
<dbReference type="PRINTS" id="PR00463">
    <property type="entry name" value="EP450I"/>
</dbReference>
<dbReference type="Proteomes" id="UP000038010">
    <property type="component" value="Unassembled WGS sequence"/>
</dbReference>
<sequence length="545" mass="61760">MSNFLASHLLWVFAFIACIKIAQAVLKGYRVRKLVHDIPEKYGIPTLPHSMLWGHLAELGKLMAQYPSDIHGQYMPTLLMKHHPEVCKYDACYLDLWPVVPPSIFVFNPDMMRQFCQEPSLPKHDLIQWQFGSWTQGNDLALQHGEAWKKWRSILNPGFSAKNITSLVPAMLEEVLDFRQCLEGLAATGETFILEDVATKLTVDVIGRVALGVRLKSLTAKNALYTALRNQVSWTATHFSPMGLQKLLNPMRYYFTWRNDRAFRKVCLPGVIAGIESQVPKGASKTMTDLVIAAYTKDCSTIAPLDPHWLDVVVSQFKIFFFAGHDSTTATLCFVYAYLNENPTKLALVREEMNLVLGKSGLQDSIAIISRSPEILSQLTYTTAAIKETLRLQPTVGSVRQAPEDFFLIHPETGTRLPVHGFMLQSASSAEQRMAKYFPRPHEFIPERFLAREGEELYVRKNTYRPFELGPRNCIGQEHAMTEIRLILALTIRDMDIVPQYPSDAPPLFGSQLYQESNEREIKAHPRLGLPAKIVLRDQNSRQSA</sequence>
<keyword evidence="5" id="KW-0560">Oxidoreductase</keyword>
<dbReference type="GO" id="GO:0020037">
    <property type="term" value="F:heme binding"/>
    <property type="evidence" value="ECO:0007669"/>
    <property type="project" value="InterPro"/>
</dbReference>
<evidence type="ECO:0000256" key="3">
    <source>
        <dbReference type="ARBA" id="ARBA00022617"/>
    </source>
</evidence>
<dbReference type="PANTHER" id="PTHR24305">
    <property type="entry name" value="CYTOCHROME P450"/>
    <property type="match status" value="1"/>
</dbReference>
<dbReference type="RefSeq" id="XP_017997499.1">
    <property type="nucleotide sequence ID" value="XM_018144139.1"/>
</dbReference>
<dbReference type="SUPFAM" id="SSF48264">
    <property type="entry name" value="Cytochrome P450"/>
    <property type="match status" value="1"/>
</dbReference>
<dbReference type="VEuPathDB" id="FungiDB:AB675_4031"/>
<evidence type="ECO:0000256" key="6">
    <source>
        <dbReference type="ARBA" id="ARBA00023004"/>
    </source>
</evidence>
<gene>
    <name evidence="10" type="ORF">AB675_4031</name>
</gene>
<dbReference type="InterPro" id="IPR002401">
    <property type="entry name" value="Cyt_P450_E_grp-I"/>
</dbReference>
<dbReference type="PRINTS" id="PR00385">
    <property type="entry name" value="P450"/>
</dbReference>
<dbReference type="GO" id="GO:0004497">
    <property type="term" value="F:monooxygenase activity"/>
    <property type="evidence" value="ECO:0007669"/>
    <property type="project" value="UniProtKB-KW"/>
</dbReference>
<name>A0A0N1NXT5_9EURO</name>
<dbReference type="GO" id="GO:0005506">
    <property type="term" value="F:iron ion binding"/>
    <property type="evidence" value="ECO:0007669"/>
    <property type="project" value="InterPro"/>
</dbReference>
<dbReference type="Gene3D" id="1.10.630.10">
    <property type="entry name" value="Cytochrome P450"/>
    <property type="match status" value="1"/>
</dbReference>
<evidence type="ECO:0000256" key="5">
    <source>
        <dbReference type="ARBA" id="ARBA00023002"/>
    </source>
</evidence>
<evidence type="ECO:0000256" key="2">
    <source>
        <dbReference type="ARBA" id="ARBA00005179"/>
    </source>
</evidence>
<organism evidence="10 11">
    <name type="scientific">Cyphellophora attinorum</name>
    <dbReference type="NCBI Taxonomy" id="1664694"/>
    <lineage>
        <taxon>Eukaryota</taxon>
        <taxon>Fungi</taxon>
        <taxon>Dikarya</taxon>
        <taxon>Ascomycota</taxon>
        <taxon>Pezizomycotina</taxon>
        <taxon>Eurotiomycetes</taxon>
        <taxon>Chaetothyriomycetidae</taxon>
        <taxon>Chaetothyriales</taxon>
        <taxon>Cyphellophoraceae</taxon>
        <taxon>Cyphellophora</taxon>
    </lineage>
</organism>
<feature type="chain" id="PRO_5005879425" evidence="9">
    <location>
        <begin position="25"/>
        <end position="545"/>
    </location>
</feature>
<comment type="caution">
    <text evidence="10">The sequence shown here is derived from an EMBL/GenBank/DDBJ whole genome shotgun (WGS) entry which is preliminary data.</text>
</comment>
<dbReference type="Pfam" id="PF00067">
    <property type="entry name" value="p450"/>
    <property type="match status" value="1"/>
</dbReference>
<dbReference type="InterPro" id="IPR001128">
    <property type="entry name" value="Cyt_P450"/>
</dbReference>
<accession>A0A0N1NXT5</accession>
<reference evidence="10 11" key="1">
    <citation type="submission" date="2015-06" db="EMBL/GenBank/DDBJ databases">
        <title>Draft genome of the ant-associated black yeast Phialophora attae CBS 131958.</title>
        <authorList>
            <person name="Moreno L.F."/>
            <person name="Stielow B.J."/>
            <person name="de Hoog S."/>
            <person name="Vicente V.A."/>
            <person name="Weiss V.A."/>
            <person name="de Vries M."/>
            <person name="Cruz L.M."/>
            <person name="Souza E.M."/>
        </authorList>
    </citation>
    <scope>NUCLEOTIDE SEQUENCE [LARGE SCALE GENOMIC DNA]</scope>
    <source>
        <strain evidence="10 11">CBS 131958</strain>
    </source>
</reference>
<keyword evidence="7 10" id="KW-0503">Monooxygenase</keyword>
<keyword evidence="11" id="KW-1185">Reference proteome</keyword>
<keyword evidence="9" id="KW-0732">Signal</keyword>
<dbReference type="GO" id="GO:0016705">
    <property type="term" value="F:oxidoreductase activity, acting on paired donors, with incorporation or reduction of molecular oxygen"/>
    <property type="evidence" value="ECO:0007669"/>
    <property type="project" value="InterPro"/>
</dbReference>